<name>A0ABW3Z7N6_9HYPH</name>
<keyword evidence="12 19" id="KW-0418">Kinase</keyword>
<keyword evidence="11" id="KW-0547">Nucleotide-binding</keyword>
<dbReference type="InterPro" id="IPR013656">
    <property type="entry name" value="PAS_4"/>
</dbReference>
<dbReference type="SUPFAM" id="SSF55785">
    <property type="entry name" value="PYP-like sensor domain (PAS domain)"/>
    <property type="match status" value="1"/>
</dbReference>
<dbReference type="Gene3D" id="3.30.450.20">
    <property type="entry name" value="PAS domain"/>
    <property type="match status" value="2"/>
</dbReference>
<dbReference type="PROSITE" id="PS50112">
    <property type="entry name" value="PAS"/>
    <property type="match status" value="1"/>
</dbReference>
<keyword evidence="10" id="KW-0677">Repeat</keyword>
<evidence type="ECO:0000256" key="16">
    <source>
        <dbReference type="ARBA" id="ARBA00023170"/>
    </source>
</evidence>
<dbReference type="InterPro" id="IPR000700">
    <property type="entry name" value="PAS-assoc_C"/>
</dbReference>
<evidence type="ECO:0000259" key="17">
    <source>
        <dbReference type="PROSITE" id="PS50112"/>
    </source>
</evidence>
<evidence type="ECO:0000256" key="4">
    <source>
        <dbReference type="ARBA" id="ARBA00022543"/>
    </source>
</evidence>
<evidence type="ECO:0000256" key="11">
    <source>
        <dbReference type="ARBA" id="ARBA00022741"/>
    </source>
</evidence>
<keyword evidence="20" id="KW-1185">Reference proteome</keyword>
<keyword evidence="5" id="KW-0597">Phosphoprotein</keyword>
<accession>A0ABW3Z7N6</accession>
<dbReference type="EC" id="2.7.13.3" evidence="2"/>
<evidence type="ECO:0000256" key="9">
    <source>
        <dbReference type="ARBA" id="ARBA00022679"/>
    </source>
</evidence>
<dbReference type="Proteomes" id="UP001597171">
    <property type="component" value="Unassembled WGS sequence"/>
</dbReference>
<dbReference type="NCBIfam" id="TIGR00229">
    <property type="entry name" value="sensory_box"/>
    <property type="match status" value="1"/>
</dbReference>
<sequence length="628" mass="68434">MAVRIRDHDWSSTPFGPIDDWPPALRIALGLCLNSSYPTAIYWGDDLRLLYNDAWSPIPADRHPWSLGRPAAEVWRDIWPIVGPQFEQVVATGRGVSVFDQMLPMDRGGRLAETYWNYSFTPILDDSTGVVGVLNQGHETTDLVRTAQSREFLFQAADRIRAATAPGARPGDVLSSVLPLVGNSLSALRVGYVDVNGERDVGELRGLWSAGADALKTGPLPLGALGWRDAEDGTFVAEDLADDHAFNRGVASRLVAPVARGGRVMAALFVDRATASEWSVHDRHAAREVADRLWLGHEQATSLWRLRESEARLSAIFGQSAVGLSEMALDGRFLRVNGAMARLLGRSPETLRQVTMAQLAHPDDRDDIERRFARAVQTGEAFDLEERCLRPDGSATWAVSNVTVLVDEGGGPSGFFGVTADVTDRREAERMRSLLLAELNHRVKNNLATVQALARQTQRSAVDLEDFQTTFNARLMALSRAHDLLMRETWSSAQLIELAAVTLAPFGVAAGRVTVGGDPVRLSPTAAVTMTMALHELASNAQKYGALSVPNGQVALDWTIGDDGRRLEMAWRETGGPQVSEPARRGYGCRLIERGIVQELGGEARIDFAPEGVACTLLVPLSQKVLAQ</sequence>
<evidence type="ECO:0000256" key="2">
    <source>
        <dbReference type="ARBA" id="ARBA00012438"/>
    </source>
</evidence>
<protein>
    <recommendedName>
        <fullName evidence="3">Blue-light-activated histidine kinase</fullName>
        <ecNumber evidence="2">2.7.13.3</ecNumber>
    </recommendedName>
</protein>
<keyword evidence="14" id="KW-0157">Chromophore</keyword>
<dbReference type="InterPro" id="IPR036890">
    <property type="entry name" value="HATPase_C_sf"/>
</dbReference>
<keyword evidence="8" id="KW-0288">FMN</keyword>
<comment type="caution">
    <text evidence="19">The sequence shown here is derived from an EMBL/GenBank/DDBJ whole genome shotgun (WGS) entry which is preliminary data.</text>
</comment>
<reference evidence="20" key="1">
    <citation type="journal article" date="2019" name="Int. J. Syst. Evol. Microbiol.">
        <title>The Global Catalogue of Microorganisms (GCM) 10K type strain sequencing project: providing services to taxonomists for standard genome sequencing and annotation.</title>
        <authorList>
            <consortium name="The Broad Institute Genomics Platform"/>
            <consortium name="The Broad Institute Genome Sequencing Center for Infectious Disease"/>
            <person name="Wu L."/>
            <person name="Ma J."/>
        </authorList>
    </citation>
    <scope>NUCLEOTIDE SEQUENCE [LARGE SCALE GENOMIC DNA]</scope>
    <source>
        <strain evidence="20">CCUG 61696</strain>
    </source>
</reference>
<dbReference type="Gene3D" id="3.30.565.10">
    <property type="entry name" value="Histidine kinase-like ATPase, C-terminal domain"/>
    <property type="match status" value="1"/>
</dbReference>
<dbReference type="InterPro" id="IPR011102">
    <property type="entry name" value="Sig_transdc_His_kinase_HWE"/>
</dbReference>
<dbReference type="InterPro" id="IPR001610">
    <property type="entry name" value="PAC"/>
</dbReference>
<evidence type="ECO:0000256" key="7">
    <source>
        <dbReference type="ARBA" id="ARBA00022630"/>
    </source>
</evidence>
<feature type="domain" description="PAS" evidence="17">
    <location>
        <begin position="309"/>
        <end position="379"/>
    </location>
</feature>
<keyword evidence="7" id="KW-0285">Flavoprotein</keyword>
<keyword evidence="9" id="KW-0808">Transferase</keyword>
<keyword evidence="4" id="KW-0600">Photoreceptor protein</keyword>
<organism evidence="19 20">
    <name type="scientific">Methylopila musalis</name>
    <dbReference type="NCBI Taxonomy" id="1134781"/>
    <lineage>
        <taxon>Bacteria</taxon>
        <taxon>Pseudomonadati</taxon>
        <taxon>Pseudomonadota</taxon>
        <taxon>Alphaproteobacteria</taxon>
        <taxon>Hyphomicrobiales</taxon>
        <taxon>Methylopilaceae</taxon>
        <taxon>Methylopila</taxon>
    </lineage>
</organism>
<dbReference type="InterPro" id="IPR003018">
    <property type="entry name" value="GAF"/>
</dbReference>
<dbReference type="Pfam" id="PF01590">
    <property type="entry name" value="GAF"/>
    <property type="match status" value="1"/>
</dbReference>
<dbReference type="SUPFAM" id="SSF55781">
    <property type="entry name" value="GAF domain-like"/>
    <property type="match status" value="1"/>
</dbReference>
<dbReference type="PANTHER" id="PTHR41523">
    <property type="entry name" value="TWO-COMPONENT SYSTEM SENSOR PROTEIN"/>
    <property type="match status" value="1"/>
</dbReference>
<feature type="domain" description="PAC" evidence="18">
    <location>
        <begin position="382"/>
        <end position="434"/>
    </location>
</feature>
<evidence type="ECO:0000256" key="13">
    <source>
        <dbReference type="ARBA" id="ARBA00022840"/>
    </source>
</evidence>
<evidence type="ECO:0000256" key="12">
    <source>
        <dbReference type="ARBA" id="ARBA00022777"/>
    </source>
</evidence>
<keyword evidence="6" id="KW-0716">Sensory transduction</keyword>
<comment type="catalytic activity">
    <reaction evidence="1">
        <text>ATP + protein L-histidine = ADP + protein N-phospho-L-histidine.</text>
        <dbReference type="EC" id="2.7.13.3"/>
    </reaction>
</comment>
<evidence type="ECO:0000259" key="18">
    <source>
        <dbReference type="PROSITE" id="PS50113"/>
    </source>
</evidence>
<keyword evidence="15" id="KW-0843">Virulence</keyword>
<dbReference type="PROSITE" id="PS50113">
    <property type="entry name" value="PAC"/>
    <property type="match status" value="1"/>
</dbReference>
<dbReference type="InterPro" id="IPR035965">
    <property type="entry name" value="PAS-like_dom_sf"/>
</dbReference>
<dbReference type="SMART" id="SM00065">
    <property type="entry name" value="GAF"/>
    <property type="match status" value="1"/>
</dbReference>
<dbReference type="PANTHER" id="PTHR41523:SF7">
    <property type="entry name" value="HISTIDINE KINASE"/>
    <property type="match status" value="1"/>
</dbReference>
<proteinExistence type="predicted"/>
<dbReference type="SMART" id="SM00911">
    <property type="entry name" value="HWE_HK"/>
    <property type="match status" value="1"/>
</dbReference>
<evidence type="ECO:0000256" key="15">
    <source>
        <dbReference type="ARBA" id="ARBA00023026"/>
    </source>
</evidence>
<dbReference type="GO" id="GO:0016301">
    <property type="term" value="F:kinase activity"/>
    <property type="evidence" value="ECO:0007669"/>
    <property type="project" value="UniProtKB-KW"/>
</dbReference>
<evidence type="ECO:0000256" key="10">
    <source>
        <dbReference type="ARBA" id="ARBA00022737"/>
    </source>
</evidence>
<evidence type="ECO:0000256" key="1">
    <source>
        <dbReference type="ARBA" id="ARBA00000085"/>
    </source>
</evidence>
<evidence type="ECO:0000256" key="14">
    <source>
        <dbReference type="ARBA" id="ARBA00022991"/>
    </source>
</evidence>
<evidence type="ECO:0000256" key="6">
    <source>
        <dbReference type="ARBA" id="ARBA00022606"/>
    </source>
</evidence>
<dbReference type="InterPro" id="IPR000014">
    <property type="entry name" value="PAS"/>
</dbReference>
<evidence type="ECO:0000256" key="3">
    <source>
        <dbReference type="ARBA" id="ARBA00021740"/>
    </source>
</evidence>
<gene>
    <name evidence="19" type="ORF">ACFQ4O_09650</name>
</gene>
<dbReference type="EMBL" id="JBHTMX010000073">
    <property type="protein sequence ID" value="MFD1332259.1"/>
    <property type="molecule type" value="Genomic_DNA"/>
</dbReference>
<keyword evidence="13" id="KW-0067">ATP-binding</keyword>
<evidence type="ECO:0000256" key="8">
    <source>
        <dbReference type="ARBA" id="ARBA00022643"/>
    </source>
</evidence>
<evidence type="ECO:0000256" key="5">
    <source>
        <dbReference type="ARBA" id="ARBA00022553"/>
    </source>
</evidence>
<evidence type="ECO:0000313" key="19">
    <source>
        <dbReference type="EMBL" id="MFD1332259.1"/>
    </source>
</evidence>
<evidence type="ECO:0000313" key="20">
    <source>
        <dbReference type="Proteomes" id="UP001597171"/>
    </source>
</evidence>
<keyword evidence="16" id="KW-0675">Receptor</keyword>
<dbReference type="Pfam" id="PF07536">
    <property type="entry name" value="HWE_HK"/>
    <property type="match status" value="1"/>
</dbReference>
<dbReference type="Pfam" id="PF08448">
    <property type="entry name" value="PAS_4"/>
    <property type="match status" value="1"/>
</dbReference>
<dbReference type="SMART" id="SM00086">
    <property type="entry name" value="PAC"/>
    <property type="match status" value="1"/>
</dbReference>
<dbReference type="CDD" id="cd00130">
    <property type="entry name" value="PAS"/>
    <property type="match status" value="1"/>
</dbReference>
<dbReference type="SMART" id="SM00091">
    <property type="entry name" value="PAS"/>
    <property type="match status" value="1"/>
</dbReference>
<dbReference type="RefSeq" id="WP_378775480.1">
    <property type="nucleotide sequence ID" value="NZ_JBHTMX010000073.1"/>
</dbReference>